<dbReference type="PANTHER" id="PTHR43280">
    <property type="entry name" value="ARAC-FAMILY TRANSCRIPTIONAL REGULATOR"/>
    <property type="match status" value="1"/>
</dbReference>
<comment type="caution">
    <text evidence="5">The sequence shown here is derived from an EMBL/GenBank/DDBJ whole genome shotgun (WGS) entry which is preliminary data.</text>
</comment>
<keyword evidence="1" id="KW-0805">Transcription regulation</keyword>
<dbReference type="Gene3D" id="3.10.450.50">
    <property type="match status" value="1"/>
</dbReference>
<evidence type="ECO:0000256" key="1">
    <source>
        <dbReference type="ARBA" id="ARBA00023015"/>
    </source>
</evidence>
<protein>
    <submittedName>
        <fullName evidence="5">Nuclear transport factor 2 family protein</fullName>
    </submittedName>
</protein>
<feature type="domain" description="HTH araC/xylS-type" evidence="4">
    <location>
        <begin position="149"/>
        <end position="260"/>
    </location>
</feature>
<proteinExistence type="predicted"/>
<dbReference type="Proteomes" id="UP001155163">
    <property type="component" value="Unassembled WGS sequence"/>
</dbReference>
<keyword evidence="8" id="KW-1185">Reference proteome</keyword>
<dbReference type="Pfam" id="PF12833">
    <property type="entry name" value="HTH_18"/>
    <property type="match status" value="1"/>
</dbReference>
<evidence type="ECO:0000256" key="3">
    <source>
        <dbReference type="ARBA" id="ARBA00023163"/>
    </source>
</evidence>
<accession>A0A9X2C4V0</accession>
<gene>
    <name evidence="5" type="ORF">M1B34_01630</name>
    <name evidence="6" type="ORF">M1B35_14105</name>
</gene>
<dbReference type="EMBL" id="JALQCX010000024">
    <property type="protein sequence ID" value="MCK9815232.1"/>
    <property type="molecule type" value="Genomic_DNA"/>
</dbReference>
<dbReference type="SMART" id="SM00342">
    <property type="entry name" value="HTH_ARAC"/>
    <property type="match status" value="1"/>
</dbReference>
<dbReference type="GO" id="GO:0003700">
    <property type="term" value="F:DNA-binding transcription factor activity"/>
    <property type="evidence" value="ECO:0007669"/>
    <property type="project" value="InterPro"/>
</dbReference>
<dbReference type="PROSITE" id="PS01124">
    <property type="entry name" value="HTH_ARAC_FAMILY_2"/>
    <property type="match status" value="1"/>
</dbReference>
<dbReference type="SUPFAM" id="SSF46689">
    <property type="entry name" value="Homeodomain-like"/>
    <property type="match status" value="1"/>
</dbReference>
<dbReference type="Proteomes" id="UP001155059">
    <property type="component" value="Unassembled WGS sequence"/>
</dbReference>
<evidence type="ECO:0000313" key="5">
    <source>
        <dbReference type="EMBL" id="MCK9796479.1"/>
    </source>
</evidence>
<dbReference type="Gene3D" id="1.10.10.60">
    <property type="entry name" value="Homeodomain-like"/>
    <property type="match status" value="1"/>
</dbReference>
<dbReference type="InterPro" id="IPR037401">
    <property type="entry name" value="SnoaL-like"/>
</dbReference>
<keyword evidence="3" id="KW-0804">Transcription</keyword>
<evidence type="ECO:0000313" key="6">
    <source>
        <dbReference type="EMBL" id="MCK9815232.1"/>
    </source>
</evidence>
<dbReference type="InterPro" id="IPR032710">
    <property type="entry name" value="NTF2-like_dom_sf"/>
</dbReference>
<dbReference type="EMBL" id="JALQCW010000004">
    <property type="protein sequence ID" value="MCK9796479.1"/>
    <property type="molecule type" value="Genomic_DNA"/>
</dbReference>
<evidence type="ECO:0000313" key="7">
    <source>
        <dbReference type="Proteomes" id="UP001155059"/>
    </source>
</evidence>
<dbReference type="RefSeq" id="WP_123333224.1">
    <property type="nucleotide sequence ID" value="NZ_JALQCW010000004.1"/>
</dbReference>
<dbReference type="AlphaFoldDB" id="A0A9X2C4V0"/>
<reference evidence="7 8" key="2">
    <citation type="journal article" date="2023" name="Plant Pathol.">
        <title>Dismantling and reorganizing Pseudomonas marginalis sensu#lato.</title>
        <authorList>
            <person name="Sawada H."/>
            <person name="Fujikawa T."/>
            <person name="Satou M."/>
        </authorList>
    </citation>
    <scope>NUCLEOTIDE SEQUENCE [LARGE SCALE GENOMIC DNA]</scope>
    <source>
        <strain evidence="5 7">MAFF 302030</strain>
        <strain evidence="6 8">MAFF 302046</strain>
    </source>
</reference>
<dbReference type="GO" id="GO:0009893">
    <property type="term" value="P:positive regulation of metabolic process"/>
    <property type="evidence" value="ECO:0007669"/>
    <property type="project" value="UniProtKB-ARBA"/>
</dbReference>
<dbReference type="InterPro" id="IPR018062">
    <property type="entry name" value="HTH_AraC-typ_CS"/>
</dbReference>
<keyword evidence="2" id="KW-0238">DNA-binding</keyword>
<dbReference type="InterPro" id="IPR009057">
    <property type="entry name" value="Homeodomain-like_sf"/>
</dbReference>
<evidence type="ECO:0000256" key="2">
    <source>
        <dbReference type="ARBA" id="ARBA00023125"/>
    </source>
</evidence>
<dbReference type="PROSITE" id="PS00041">
    <property type="entry name" value="HTH_ARAC_FAMILY_1"/>
    <property type="match status" value="1"/>
</dbReference>
<dbReference type="Pfam" id="PF12680">
    <property type="entry name" value="SnoaL_2"/>
    <property type="match status" value="1"/>
</dbReference>
<organism evidence="5 7">
    <name type="scientific">Pseudomonas morbosilactucae</name>
    <dbReference type="NCBI Taxonomy" id="2938197"/>
    <lineage>
        <taxon>Bacteria</taxon>
        <taxon>Pseudomonadati</taxon>
        <taxon>Pseudomonadota</taxon>
        <taxon>Gammaproteobacteria</taxon>
        <taxon>Pseudomonadales</taxon>
        <taxon>Pseudomonadaceae</taxon>
        <taxon>Pseudomonas</taxon>
    </lineage>
</organism>
<reference evidence="7 8" key="1">
    <citation type="journal article" date="2022" name="Int. J. Syst. Evol. Microbiol.">
        <title>Pseudomonas aegrilactucae sp. nov. and Pseudomonas morbosilactucae sp. nov., pathogens causing bacterial rot of lettuce in Japan.</title>
        <authorList>
            <person name="Sawada H."/>
            <person name="Fujikawa T."/>
            <person name="Satou M."/>
        </authorList>
    </citation>
    <scope>NUCLEOTIDE SEQUENCE [LARGE SCALE GENOMIC DNA]</scope>
    <source>
        <strain evidence="5 7">MAFF 302030</strain>
        <strain evidence="6 8">MAFF 302046</strain>
    </source>
</reference>
<dbReference type="PANTHER" id="PTHR43280:SF27">
    <property type="entry name" value="TRANSCRIPTIONAL REGULATOR MTLR"/>
    <property type="match status" value="1"/>
</dbReference>
<dbReference type="SUPFAM" id="SSF54427">
    <property type="entry name" value="NTF2-like"/>
    <property type="match status" value="1"/>
</dbReference>
<evidence type="ECO:0000259" key="4">
    <source>
        <dbReference type="PROSITE" id="PS01124"/>
    </source>
</evidence>
<name>A0A9X2C4V0_9PSED</name>
<evidence type="ECO:0000313" key="8">
    <source>
        <dbReference type="Proteomes" id="UP001155163"/>
    </source>
</evidence>
<dbReference type="GO" id="GO:0043565">
    <property type="term" value="F:sequence-specific DNA binding"/>
    <property type="evidence" value="ECO:0007669"/>
    <property type="project" value="InterPro"/>
</dbReference>
<dbReference type="InterPro" id="IPR018060">
    <property type="entry name" value="HTH_AraC"/>
</dbReference>
<sequence>MPAPDDGPLQTQATGETVLRYHLCWKHRDLDGVMALYHPEIQYHDFFQNRVLGLDELRDYVANSMPRDPEEALEHSDRIRVDGDTAFIQYQVTLRGGQGLVSFRASEAITVRDGLIWRVNEYASLVRETPASQGGQSLRPAASRLGLSPRQLSFMAEDLQQYFQRQQPYLDPQLDLQRVARECGYSRNQISYLLNQVLGQSFYRYVNQARLQHLLAALDQAVPPVKVDELAFAAGFNSLSAFYSCFRQHTGLSPRAYAKQISLRARAQDSA</sequence>